<dbReference type="GO" id="GO:0015165">
    <property type="term" value="F:pyrimidine nucleotide-sugar transmembrane transporter activity"/>
    <property type="evidence" value="ECO:0007669"/>
    <property type="project" value="InterPro"/>
</dbReference>
<feature type="transmembrane region" description="Helical" evidence="7">
    <location>
        <begin position="171"/>
        <end position="191"/>
    </location>
</feature>
<reference evidence="9" key="1">
    <citation type="submission" date="2024-02" db="UniProtKB">
        <authorList>
            <consortium name="WormBaseParasite"/>
        </authorList>
    </citation>
    <scope>IDENTIFICATION</scope>
</reference>
<organism evidence="8 9">
    <name type="scientific">Mesorhabditis belari</name>
    <dbReference type="NCBI Taxonomy" id="2138241"/>
    <lineage>
        <taxon>Eukaryota</taxon>
        <taxon>Metazoa</taxon>
        <taxon>Ecdysozoa</taxon>
        <taxon>Nematoda</taxon>
        <taxon>Chromadorea</taxon>
        <taxon>Rhabditida</taxon>
        <taxon>Rhabditina</taxon>
        <taxon>Rhabditomorpha</taxon>
        <taxon>Rhabditoidea</taxon>
        <taxon>Rhabditidae</taxon>
        <taxon>Mesorhabditinae</taxon>
        <taxon>Mesorhabditis</taxon>
    </lineage>
</organism>
<keyword evidence="3" id="KW-0813">Transport</keyword>
<evidence type="ECO:0000256" key="5">
    <source>
        <dbReference type="ARBA" id="ARBA00022989"/>
    </source>
</evidence>
<keyword evidence="5 7" id="KW-1133">Transmembrane helix</keyword>
<evidence type="ECO:0000256" key="6">
    <source>
        <dbReference type="ARBA" id="ARBA00023136"/>
    </source>
</evidence>
<sequence>MSSFAYKYGGLLALTLQQAAMPLLVRYTRYRSPDEVFITTVNVFMMDVIKFIVCSMILIRSTSFLRFLKDLYSAFWVNRIETLKVCIPAVIYVLQNNLYYIAGTHLEATTIYICYQLKMFTTAFLMRLMLGKRFSGKQWIALCILVAGVINVQLIYSPPSTNEESVEQNPMIGFSAVFLMCFTSALAGVYLEKVLKGSEESVWIQNVRLALVGLPISAISMFAYDLEAIKTDGFFRGWDFWVLILTIFNSVGGLLIAVVMKYADNILKAFAQSMAIIGAALGSWMLFDFVPGFQFMFGAAMVMFSIVLYSLYPYRPSSTFDLQKIKSKQILPTTKELLSK</sequence>
<evidence type="ECO:0000313" key="9">
    <source>
        <dbReference type="WBParaSite" id="MBELARI_LOCUS4927"/>
    </source>
</evidence>
<evidence type="ECO:0000256" key="2">
    <source>
        <dbReference type="ARBA" id="ARBA00009976"/>
    </source>
</evidence>
<feature type="transmembrane region" description="Helical" evidence="7">
    <location>
        <begin position="138"/>
        <end position="156"/>
    </location>
</feature>
<evidence type="ECO:0000256" key="1">
    <source>
        <dbReference type="ARBA" id="ARBA00004141"/>
    </source>
</evidence>
<comment type="subcellular location">
    <subcellularLocation>
        <location evidence="1">Membrane</location>
        <topology evidence="1">Multi-pass membrane protein</topology>
    </subcellularLocation>
</comment>
<dbReference type="PANTHER" id="PTHR10231">
    <property type="entry name" value="NUCLEOTIDE-SUGAR TRANSMEMBRANE TRANSPORTER"/>
    <property type="match status" value="1"/>
</dbReference>
<feature type="transmembrane region" description="Helical" evidence="7">
    <location>
        <begin position="240"/>
        <end position="259"/>
    </location>
</feature>
<dbReference type="WBParaSite" id="MBELARI_LOCUS4927">
    <property type="protein sequence ID" value="MBELARI_LOCUS4927"/>
    <property type="gene ID" value="MBELARI_LOCUS4927"/>
</dbReference>
<dbReference type="InterPro" id="IPR037185">
    <property type="entry name" value="EmrE-like"/>
</dbReference>
<evidence type="ECO:0000256" key="4">
    <source>
        <dbReference type="ARBA" id="ARBA00022692"/>
    </source>
</evidence>
<dbReference type="PIRSF" id="PIRSF005799">
    <property type="entry name" value="UDP-gal_transpt"/>
    <property type="match status" value="1"/>
</dbReference>
<dbReference type="NCBIfam" id="TIGR00803">
    <property type="entry name" value="nst"/>
    <property type="match status" value="1"/>
</dbReference>
<feature type="transmembrane region" description="Helical" evidence="7">
    <location>
        <begin position="71"/>
        <end position="92"/>
    </location>
</feature>
<evidence type="ECO:0000313" key="8">
    <source>
        <dbReference type="Proteomes" id="UP000887575"/>
    </source>
</evidence>
<feature type="transmembrane region" description="Helical" evidence="7">
    <location>
        <begin position="36"/>
        <end position="59"/>
    </location>
</feature>
<accession>A0AAF3FGB3</accession>
<evidence type="ECO:0000256" key="3">
    <source>
        <dbReference type="ARBA" id="ARBA00022597"/>
    </source>
</evidence>
<keyword evidence="8" id="KW-1185">Reference proteome</keyword>
<dbReference type="Proteomes" id="UP000887575">
    <property type="component" value="Unassembled WGS sequence"/>
</dbReference>
<dbReference type="Pfam" id="PF04142">
    <property type="entry name" value="Nuc_sug_transp"/>
    <property type="match status" value="1"/>
</dbReference>
<dbReference type="SUPFAM" id="SSF103481">
    <property type="entry name" value="Multidrug resistance efflux transporter EmrE"/>
    <property type="match status" value="1"/>
</dbReference>
<keyword evidence="4 7" id="KW-0812">Transmembrane</keyword>
<keyword evidence="3" id="KW-0762">Sugar transport</keyword>
<evidence type="ECO:0008006" key="10">
    <source>
        <dbReference type="Google" id="ProtNLM"/>
    </source>
</evidence>
<protein>
    <recommendedName>
        <fullName evidence="10">UDP-galactose transporter</fullName>
    </recommendedName>
</protein>
<dbReference type="AlphaFoldDB" id="A0AAF3FGB3"/>
<comment type="similarity">
    <text evidence="2">Belongs to the nucleotide-sugar transporter family. SLC35A subfamily.</text>
</comment>
<dbReference type="InterPro" id="IPR007271">
    <property type="entry name" value="Nuc_sug_transpt"/>
</dbReference>
<feature type="transmembrane region" description="Helical" evidence="7">
    <location>
        <begin position="203"/>
        <end position="224"/>
    </location>
</feature>
<keyword evidence="6 7" id="KW-0472">Membrane</keyword>
<name>A0AAF3FGB3_9BILA</name>
<feature type="transmembrane region" description="Helical" evidence="7">
    <location>
        <begin position="266"/>
        <end position="287"/>
    </location>
</feature>
<feature type="transmembrane region" description="Helical" evidence="7">
    <location>
        <begin position="293"/>
        <end position="312"/>
    </location>
</feature>
<dbReference type="GO" id="GO:0000139">
    <property type="term" value="C:Golgi membrane"/>
    <property type="evidence" value="ECO:0007669"/>
    <property type="project" value="InterPro"/>
</dbReference>
<evidence type="ECO:0000256" key="7">
    <source>
        <dbReference type="SAM" id="Phobius"/>
    </source>
</evidence>
<proteinExistence type="inferred from homology"/>